<feature type="region of interest" description="Disordered" evidence="1">
    <location>
        <begin position="140"/>
        <end position="159"/>
    </location>
</feature>
<protein>
    <submittedName>
        <fullName evidence="2">Uncharacterized protein</fullName>
    </submittedName>
</protein>
<evidence type="ECO:0000313" key="3">
    <source>
        <dbReference type="Proteomes" id="UP001162060"/>
    </source>
</evidence>
<feature type="region of interest" description="Disordered" evidence="1">
    <location>
        <begin position="1"/>
        <end position="134"/>
    </location>
</feature>
<sequence length="346" mass="38297">MRCAAEERKTVARMHEAEESSSLASAADDPSPAVAFQQQAVPVVNSQREIIYSGESDDVSDSKATPHASRSPGADTARVRLTGSGQRGGIMLEIFRPSDCSDESSSHASPSEDWKRGDDGDAPMHHRERSNSRVELSLVSVLPGPKRPAPRSSSREDLPTRFRTETIRAEEEFFTDAFFKHRWYNGSRVRDGKALVQGWDALIRNIECIGREAWLAKLDAARIRFEKRNPVGVRYKLNRLSREAGFICLSWGDSCPGCLDNSNRAPREALLPNDPYGRARISSEMAEGIDTLQPLYSRSGRSFSDGLSSNVAVGLVVLLDETQDINNQLGTRLQAIPRRWIATPAD</sequence>
<evidence type="ECO:0000256" key="1">
    <source>
        <dbReference type="SAM" id="MobiDB-lite"/>
    </source>
</evidence>
<evidence type="ECO:0000313" key="2">
    <source>
        <dbReference type="EMBL" id="CAK7921180.1"/>
    </source>
</evidence>
<organism evidence="2 3">
    <name type="scientific">Peronospora matthiolae</name>
    <dbReference type="NCBI Taxonomy" id="2874970"/>
    <lineage>
        <taxon>Eukaryota</taxon>
        <taxon>Sar</taxon>
        <taxon>Stramenopiles</taxon>
        <taxon>Oomycota</taxon>
        <taxon>Peronosporomycetes</taxon>
        <taxon>Peronosporales</taxon>
        <taxon>Peronosporaceae</taxon>
        <taxon>Peronospora</taxon>
    </lineage>
</organism>
<proteinExistence type="predicted"/>
<dbReference type="AlphaFoldDB" id="A0AAV1TKH2"/>
<feature type="compositionally biased region" description="Low complexity" evidence="1">
    <location>
        <begin position="20"/>
        <end position="44"/>
    </location>
</feature>
<dbReference type="Proteomes" id="UP001162060">
    <property type="component" value="Unassembled WGS sequence"/>
</dbReference>
<accession>A0AAV1TKH2</accession>
<comment type="caution">
    <text evidence="2">The sequence shown here is derived from an EMBL/GenBank/DDBJ whole genome shotgun (WGS) entry which is preliminary data.</text>
</comment>
<feature type="compositionally biased region" description="Basic and acidic residues" evidence="1">
    <location>
        <begin position="1"/>
        <end position="18"/>
    </location>
</feature>
<name>A0AAV1TKH2_9STRA</name>
<dbReference type="EMBL" id="CAKLBY020000053">
    <property type="protein sequence ID" value="CAK7921180.1"/>
    <property type="molecule type" value="Genomic_DNA"/>
</dbReference>
<reference evidence="2" key="1">
    <citation type="submission" date="2024-01" db="EMBL/GenBank/DDBJ databases">
        <authorList>
            <person name="Webb A."/>
        </authorList>
    </citation>
    <scope>NUCLEOTIDE SEQUENCE</scope>
    <source>
        <strain evidence="2">Pm1</strain>
    </source>
</reference>
<feature type="compositionally biased region" description="Basic and acidic residues" evidence="1">
    <location>
        <begin position="110"/>
        <end position="132"/>
    </location>
</feature>
<gene>
    <name evidence="2" type="ORF">PM001_LOCUS7027</name>
</gene>